<dbReference type="Proteomes" id="UP001596223">
    <property type="component" value="Unassembled WGS sequence"/>
</dbReference>
<evidence type="ECO:0000313" key="2">
    <source>
        <dbReference type="Proteomes" id="UP001596223"/>
    </source>
</evidence>
<dbReference type="PANTHER" id="PTHR46844:SF1">
    <property type="entry name" value="SLR5058 PROTEIN"/>
    <property type="match status" value="1"/>
</dbReference>
<evidence type="ECO:0000313" key="1">
    <source>
        <dbReference type="EMBL" id="MFC6013013.1"/>
    </source>
</evidence>
<dbReference type="RefSeq" id="WP_378607627.1">
    <property type="nucleotide sequence ID" value="NZ_JBHSQN010000012.1"/>
</dbReference>
<name>A0ABW1JXT4_9NOCA</name>
<reference evidence="2" key="1">
    <citation type="journal article" date="2019" name="Int. J. Syst. Evol. Microbiol.">
        <title>The Global Catalogue of Microorganisms (GCM) 10K type strain sequencing project: providing services to taxonomists for standard genome sequencing and annotation.</title>
        <authorList>
            <consortium name="The Broad Institute Genomics Platform"/>
            <consortium name="The Broad Institute Genome Sequencing Center for Infectious Disease"/>
            <person name="Wu L."/>
            <person name="Ma J."/>
        </authorList>
    </citation>
    <scope>NUCLEOTIDE SEQUENCE [LARGE SCALE GENOMIC DNA]</scope>
    <source>
        <strain evidence="2">CCUG 36956</strain>
    </source>
</reference>
<gene>
    <name evidence="1" type="ORF">ACFP3H_18295</name>
</gene>
<keyword evidence="2" id="KW-1185">Reference proteome</keyword>
<organism evidence="1 2">
    <name type="scientific">Nocardia lasii</name>
    <dbReference type="NCBI Taxonomy" id="1616107"/>
    <lineage>
        <taxon>Bacteria</taxon>
        <taxon>Bacillati</taxon>
        <taxon>Actinomycetota</taxon>
        <taxon>Actinomycetes</taxon>
        <taxon>Mycobacteriales</taxon>
        <taxon>Nocardiaceae</taxon>
        <taxon>Nocardia</taxon>
    </lineage>
</organism>
<accession>A0ABW1JXT4</accession>
<proteinExistence type="predicted"/>
<sequence length="1377" mass="153916">MTKYELGRLGAQEFENLIQALVKEILGNGTITFGVGPDGGREAEYTGDAPYPSATNRWAGTWVIQAKFHDTELLTVKKSRQTLIGELPKELNKFIERDITNYILATNVPLSPNEGTGTIDTLHAIATSHKSAVANFHAWGAEEISRFLDKYQNIRSTYAHFLTPGDLIAKLINRYSVESDFDSTTIRAYLYTTLRREQDAQLDQAGDATDNHLQLEKVFIELHGSIQKHRTHQHLGNQNLPEIEKYHRSVRRISIDAADKSQIPIVHLLLHTEAPRVVLIGGPGEGKSTAGQYLAQLHRARIVGNVKNIAISAEYIPQTPRLPFRIILREFAQWIAETKTRGTNDSNGSLDDYICHQIQRTTCRKMTPAGLHKLFNENPILLILDGLDEVTDPSLKRTVTDTTEEFVARMSDIFMCNMQVLATTRPTGYNDQYNPETYVHLVLENLQPNQVRTYVDKWAKARNLDIDKSDKLKRGIEECLNDRHVKLLMNTPLQVTILILIITSGGRPPNQREALFNEYLDVIYRREQGKGSNIISTDKELLVGLHKFVGYTLQERASFVSATDSTLSAESYIDVVSRFLLSNDPYSDKQKMKQTLDAITIDAGERLVLLVEPTASRFGFELRSLQEFFAACHLSDTSNGTQERYYRFEAIARKYHWRNVALFFAGRVGRTLPGEASNIVAVCKAIDQEGIDHRLKRGAELALLIASDRALNPNRRLQRSLLEIGLKPISGKLTPGQYAAIEEVTLRLPAEDLIDHVKPILNEQITTLADALIEHSTDLLLKIDRHHPSLIQAISRMSSVESLGTSALSLALRLPITNSSIALVGELVNHLPSQVRKNAYVHAGRAVEPRVVFDALANIDNFEPIALEFLQTYATSFHIDTTDSDLDKFDPSPGLHWILHAILTLDVVLSGSRRMRARNQAPCIFDSHLREKLDEIYLDGDGEKFARLSTISSSDPLMAPFWAVHLWIGDVTTETAQCVIDFLIGNRVDGASISSTRGQRPAFECLWNIAKKGSSEISRLDLLPWLGNAGWSKWTELSRAIADFNRSVHLQLEKSADYSEEDVDLLLRSPEYCAKRADILDELPAIEWALYVMLEPGFGPTSPSYIIGNTEAQLDVILAEAPLTSFRRRALKTLLMFIGRTDQFSSASRILSYLVANRSHSDGGLICDTISILFHHSLPPQSLVDTALCSIGNNPSAYWQSSILVQAPPNSLAKKLVNMLGRQSSPELKAGAATLLTAIARSVTYRGPSNAGLEQPRLARIHRDLCSSEVVSLRAAGISLFILRRDWVPEFSIILRSAFLHCNSEIELDILHQLMAFEIQQALHVDILTAVLTDLIDIELYPGLDHLVCDGMRSILQMGDQSIGEEERSLGLPMPVY</sequence>
<protein>
    <submittedName>
        <fullName evidence="1">NACHT domain-containing protein</fullName>
    </submittedName>
</protein>
<comment type="caution">
    <text evidence="1">The sequence shown here is derived from an EMBL/GenBank/DDBJ whole genome shotgun (WGS) entry which is preliminary data.</text>
</comment>
<dbReference type="InterPro" id="IPR027417">
    <property type="entry name" value="P-loop_NTPase"/>
</dbReference>
<dbReference type="PANTHER" id="PTHR46844">
    <property type="entry name" value="SLR5058 PROTEIN"/>
    <property type="match status" value="1"/>
</dbReference>
<dbReference type="SUPFAM" id="SSF52540">
    <property type="entry name" value="P-loop containing nucleoside triphosphate hydrolases"/>
    <property type="match status" value="1"/>
</dbReference>
<dbReference type="Gene3D" id="3.40.50.300">
    <property type="entry name" value="P-loop containing nucleotide triphosphate hydrolases"/>
    <property type="match status" value="1"/>
</dbReference>
<dbReference type="EMBL" id="JBHSQN010000012">
    <property type="protein sequence ID" value="MFC6013013.1"/>
    <property type="molecule type" value="Genomic_DNA"/>
</dbReference>